<accession>A0A0D7AFB2</accession>
<evidence type="ECO:0008006" key="5">
    <source>
        <dbReference type="Google" id="ProtNLM"/>
    </source>
</evidence>
<name>A0A0D7AFB2_9AGAR</name>
<feature type="chain" id="PRO_5002316276" description="Secreted protein" evidence="2">
    <location>
        <begin position="18"/>
        <end position="79"/>
    </location>
</feature>
<feature type="non-terminal residue" evidence="3">
    <location>
        <position position="1"/>
    </location>
</feature>
<organism evidence="3 4">
    <name type="scientific">Fistulina hepatica ATCC 64428</name>
    <dbReference type="NCBI Taxonomy" id="1128425"/>
    <lineage>
        <taxon>Eukaryota</taxon>
        <taxon>Fungi</taxon>
        <taxon>Dikarya</taxon>
        <taxon>Basidiomycota</taxon>
        <taxon>Agaricomycotina</taxon>
        <taxon>Agaricomycetes</taxon>
        <taxon>Agaricomycetidae</taxon>
        <taxon>Agaricales</taxon>
        <taxon>Fistulinaceae</taxon>
        <taxon>Fistulina</taxon>
    </lineage>
</organism>
<evidence type="ECO:0000313" key="4">
    <source>
        <dbReference type="Proteomes" id="UP000054144"/>
    </source>
</evidence>
<dbReference type="Proteomes" id="UP000054144">
    <property type="component" value="Unassembled WGS sequence"/>
</dbReference>
<evidence type="ECO:0000256" key="2">
    <source>
        <dbReference type="SAM" id="SignalP"/>
    </source>
</evidence>
<keyword evidence="2" id="KW-0732">Signal</keyword>
<feature type="region of interest" description="Disordered" evidence="1">
    <location>
        <begin position="59"/>
        <end position="79"/>
    </location>
</feature>
<keyword evidence="4" id="KW-1185">Reference proteome</keyword>
<feature type="non-terminal residue" evidence="3">
    <location>
        <position position="79"/>
    </location>
</feature>
<protein>
    <recommendedName>
        <fullName evidence="5">Secreted protein</fullName>
    </recommendedName>
</protein>
<sequence length="79" mass="8458">DCASLCCGLCCISLFSALQPWCNTRAFGSGSGRNGRSGRTAGCCNRCCAQSFGDDDFDRQLEEDMERTRARDATGAPHA</sequence>
<evidence type="ECO:0000313" key="3">
    <source>
        <dbReference type="EMBL" id="KIY49824.1"/>
    </source>
</evidence>
<dbReference type="EMBL" id="KN881721">
    <property type="protein sequence ID" value="KIY49824.1"/>
    <property type="molecule type" value="Genomic_DNA"/>
</dbReference>
<feature type="compositionally biased region" description="Basic and acidic residues" evidence="1">
    <location>
        <begin position="59"/>
        <end position="72"/>
    </location>
</feature>
<dbReference type="AlphaFoldDB" id="A0A0D7AFB2"/>
<evidence type="ECO:0000256" key="1">
    <source>
        <dbReference type="SAM" id="MobiDB-lite"/>
    </source>
</evidence>
<gene>
    <name evidence="3" type="ORF">FISHEDRAFT_16425</name>
</gene>
<dbReference type="OrthoDB" id="2608976at2759"/>
<proteinExistence type="predicted"/>
<feature type="signal peptide" evidence="2">
    <location>
        <begin position="1"/>
        <end position="17"/>
    </location>
</feature>
<reference evidence="3 4" key="1">
    <citation type="journal article" date="2015" name="Fungal Genet. Biol.">
        <title>Evolution of novel wood decay mechanisms in Agaricales revealed by the genome sequences of Fistulina hepatica and Cylindrobasidium torrendii.</title>
        <authorList>
            <person name="Floudas D."/>
            <person name="Held B.W."/>
            <person name="Riley R."/>
            <person name="Nagy L.G."/>
            <person name="Koehler G."/>
            <person name="Ransdell A.S."/>
            <person name="Younus H."/>
            <person name="Chow J."/>
            <person name="Chiniquy J."/>
            <person name="Lipzen A."/>
            <person name="Tritt A."/>
            <person name="Sun H."/>
            <person name="Haridas S."/>
            <person name="LaButti K."/>
            <person name="Ohm R.A."/>
            <person name="Kues U."/>
            <person name="Blanchette R.A."/>
            <person name="Grigoriev I.V."/>
            <person name="Minto R.E."/>
            <person name="Hibbett D.S."/>
        </authorList>
    </citation>
    <scope>NUCLEOTIDE SEQUENCE [LARGE SCALE GENOMIC DNA]</scope>
    <source>
        <strain evidence="3 4">ATCC 64428</strain>
    </source>
</reference>